<keyword evidence="2" id="KW-1185">Reference proteome</keyword>
<evidence type="ECO:0008006" key="3">
    <source>
        <dbReference type="Google" id="ProtNLM"/>
    </source>
</evidence>
<gene>
    <name evidence="1" type="ORF">A4D02_25725</name>
</gene>
<dbReference type="CDD" id="cd15482">
    <property type="entry name" value="Sialidase_non-viral"/>
    <property type="match status" value="1"/>
</dbReference>
<dbReference type="Proteomes" id="UP000192277">
    <property type="component" value="Unassembled WGS sequence"/>
</dbReference>
<dbReference type="EMBL" id="LWBO01000005">
    <property type="protein sequence ID" value="OQP51520.1"/>
    <property type="molecule type" value="Genomic_DNA"/>
</dbReference>
<name>A0ABX3NZP2_9BACT</name>
<organism evidence="1 2">
    <name type="scientific">Niastella koreensis</name>
    <dbReference type="NCBI Taxonomy" id="354356"/>
    <lineage>
        <taxon>Bacteria</taxon>
        <taxon>Pseudomonadati</taxon>
        <taxon>Bacteroidota</taxon>
        <taxon>Chitinophagia</taxon>
        <taxon>Chitinophagales</taxon>
        <taxon>Chitinophagaceae</taxon>
        <taxon>Niastella</taxon>
    </lineage>
</organism>
<dbReference type="InterPro" id="IPR015943">
    <property type="entry name" value="WD40/YVTN_repeat-like_dom_sf"/>
</dbReference>
<protein>
    <recommendedName>
        <fullName evidence="3">BNR repeat-containing glycosyl hydrolase</fullName>
    </recommendedName>
</protein>
<dbReference type="SUPFAM" id="SSF110296">
    <property type="entry name" value="Oligoxyloglucan reducing end-specific cellobiohydrolase"/>
    <property type="match status" value="1"/>
</dbReference>
<comment type="caution">
    <text evidence="1">The sequence shown here is derived from an EMBL/GenBank/DDBJ whole genome shotgun (WGS) entry which is preliminary data.</text>
</comment>
<dbReference type="RefSeq" id="WP_014219780.1">
    <property type="nucleotide sequence ID" value="NZ_LWBO01000005.1"/>
</dbReference>
<evidence type="ECO:0000313" key="2">
    <source>
        <dbReference type="Proteomes" id="UP000192277"/>
    </source>
</evidence>
<accession>A0ABX3NZP2</accession>
<sequence>MKKLYLFLVMGAVAWGCGDKDRFMVSSIQTTPILDSKLKVLIKDNTLQHVQLDSTVGIRGFSDKNYFSTADLFVNFSNSDVAIPKTRLTPYNYSRSFVAFASGTSAAPVINYSLDYGKTWASAAPKTYSPVISTAGYYSTELVSTAFIDSNNIMLVYQQKSNSDADSRQYYKFNIATTAATRVTYFDDALQPLNIQFLNNKTGWVLLYKNSAYSTFISKTTDTGKTWSQPVAIANRVINGLQVGTKGNIAAIEDAGNVYISPDSGVTWKKPSADLKLTHAFMVNKSVIYGVTAESLVKSTDTGVTWNTVSDNFYEYLNMKKLHFQDEQNGIMYGDQKLYVTADGGVTWKVLLFPYPYMLAD</sequence>
<evidence type="ECO:0000313" key="1">
    <source>
        <dbReference type="EMBL" id="OQP51520.1"/>
    </source>
</evidence>
<dbReference type="Gene3D" id="2.130.10.10">
    <property type="entry name" value="YVTN repeat-like/Quinoprotein amine dehydrogenase"/>
    <property type="match status" value="1"/>
</dbReference>
<reference evidence="1 2" key="1">
    <citation type="submission" date="2016-04" db="EMBL/GenBank/DDBJ databases">
        <authorList>
            <person name="Chen L."/>
            <person name="Zhuang W."/>
            <person name="Wang G."/>
        </authorList>
    </citation>
    <scope>NUCLEOTIDE SEQUENCE [LARGE SCALE GENOMIC DNA]</scope>
    <source>
        <strain evidence="2">GR20</strain>
    </source>
</reference>
<proteinExistence type="predicted"/>